<dbReference type="CDD" id="cd00037">
    <property type="entry name" value="CLECT"/>
    <property type="match status" value="1"/>
</dbReference>
<dbReference type="Gene3D" id="3.10.100.10">
    <property type="entry name" value="Mannose-Binding Protein A, subunit A"/>
    <property type="match status" value="1"/>
</dbReference>
<accession>A0ABD0RW85</accession>
<dbReference type="EMBL" id="JAMKFB020000001">
    <property type="protein sequence ID" value="KAL0202819.1"/>
    <property type="molecule type" value="Genomic_DNA"/>
</dbReference>
<feature type="non-terminal residue" evidence="2">
    <location>
        <position position="71"/>
    </location>
</feature>
<evidence type="ECO:0000259" key="1">
    <source>
        <dbReference type="PROSITE" id="PS50041"/>
    </source>
</evidence>
<proteinExistence type="predicted"/>
<dbReference type="InterPro" id="IPR016187">
    <property type="entry name" value="CTDL_fold"/>
</dbReference>
<feature type="domain" description="C-type lectin" evidence="1">
    <location>
        <begin position="1"/>
        <end position="67"/>
    </location>
</feature>
<keyword evidence="3" id="KW-1185">Reference proteome</keyword>
<name>A0ABD0RW85_CIRMR</name>
<protein>
    <recommendedName>
        <fullName evidence="1">C-type lectin domain-containing protein</fullName>
    </recommendedName>
</protein>
<dbReference type="Proteomes" id="UP001529510">
    <property type="component" value="Unassembled WGS sequence"/>
</dbReference>
<dbReference type="PROSITE" id="PS50041">
    <property type="entry name" value="C_TYPE_LECTIN_2"/>
    <property type="match status" value="1"/>
</dbReference>
<evidence type="ECO:0000313" key="3">
    <source>
        <dbReference type="Proteomes" id="UP001529510"/>
    </source>
</evidence>
<comment type="caution">
    <text evidence="2">The sequence shown here is derived from an EMBL/GenBank/DDBJ whole genome shotgun (WGS) entry which is preliminary data.</text>
</comment>
<dbReference type="SUPFAM" id="SSF56436">
    <property type="entry name" value="C-type lectin-like"/>
    <property type="match status" value="1"/>
</dbReference>
<dbReference type="InterPro" id="IPR016186">
    <property type="entry name" value="C-type_lectin-like/link_sf"/>
</dbReference>
<organism evidence="2 3">
    <name type="scientific">Cirrhinus mrigala</name>
    <name type="common">Mrigala</name>
    <dbReference type="NCBI Taxonomy" id="683832"/>
    <lineage>
        <taxon>Eukaryota</taxon>
        <taxon>Metazoa</taxon>
        <taxon>Chordata</taxon>
        <taxon>Craniata</taxon>
        <taxon>Vertebrata</taxon>
        <taxon>Euteleostomi</taxon>
        <taxon>Actinopterygii</taxon>
        <taxon>Neopterygii</taxon>
        <taxon>Teleostei</taxon>
        <taxon>Ostariophysi</taxon>
        <taxon>Cypriniformes</taxon>
        <taxon>Cyprinidae</taxon>
        <taxon>Labeoninae</taxon>
        <taxon>Labeonini</taxon>
        <taxon>Cirrhinus</taxon>
    </lineage>
</organism>
<reference evidence="2 3" key="1">
    <citation type="submission" date="2024-05" db="EMBL/GenBank/DDBJ databases">
        <title>Genome sequencing and assembly of Indian major carp, Cirrhinus mrigala (Hamilton, 1822).</title>
        <authorList>
            <person name="Mohindra V."/>
            <person name="Chowdhury L.M."/>
            <person name="Lal K."/>
            <person name="Jena J.K."/>
        </authorList>
    </citation>
    <scope>NUCLEOTIDE SEQUENCE [LARGE SCALE GENOMIC DNA]</scope>
    <source>
        <strain evidence="2">CM1030</strain>
        <tissue evidence="2">Blood</tissue>
    </source>
</reference>
<gene>
    <name evidence="2" type="ORF">M9458_000837</name>
</gene>
<feature type="non-terminal residue" evidence="2">
    <location>
        <position position="1"/>
    </location>
</feature>
<dbReference type="InterPro" id="IPR001304">
    <property type="entry name" value="C-type_lectin-like"/>
</dbReference>
<dbReference type="AlphaFoldDB" id="A0ABD0RW85"/>
<evidence type="ECO:0000313" key="2">
    <source>
        <dbReference type="EMBL" id="KAL0202819.1"/>
    </source>
</evidence>
<sequence>ERGVWLGLSDQYSPRVLQWVDGSEVRAGEEGTRDRATLQPGKVCVSLDSTGQPSSHPCTAKRAFACQFTRQ</sequence>
<dbReference type="Pfam" id="PF00059">
    <property type="entry name" value="Lectin_C"/>
    <property type="match status" value="1"/>
</dbReference>